<evidence type="ECO:0000256" key="4">
    <source>
        <dbReference type="ARBA" id="ARBA00022821"/>
    </source>
</evidence>
<reference evidence="7 8" key="1">
    <citation type="submission" date="2018-04" db="EMBL/GenBank/DDBJ databases">
        <authorList>
            <person name="Vogel A."/>
        </authorList>
    </citation>
    <scope>NUCLEOTIDE SEQUENCE [LARGE SCALE GENOMIC DNA]</scope>
</reference>
<evidence type="ECO:0000256" key="1">
    <source>
        <dbReference type="ARBA" id="ARBA00006722"/>
    </source>
</evidence>
<dbReference type="Pfam" id="PF25052">
    <property type="entry name" value="AtDEF-like"/>
    <property type="match status" value="1"/>
</dbReference>
<comment type="similarity">
    <text evidence="1">Belongs to the DEFL family.</text>
</comment>
<keyword evidence="6" id="KW-0472">Membrane</keyword>
<name>A0A484N3P8_9ASTE</name>
<organism evidence="7 8">
    <name type="scientific">Cuscuta campestris</name>
    <dbReference type="NCBI Taxonomy" id="132261"/>
    <lineage>
        <taxon>Eukaryota</taxon>
        <taxon>Viridiplantae</taxon>
        <taxon>Streptophyta</taxon>
        <taxon>Embryophyta</taxon>
        <taxon>Tracheophyta</taxon>
        <taxon>Spermatophyta</taxon>
        <taxon>Magnoliopsida</taxon>
        <taxon>eudicotyledons</taxon>
        <taxon>Gunneridae</taxon>
        <taxon>Pentapetalae</taxon>
        <taxon>asterids</taxon>
        <taxon>lamiids</taxon>
        <taxon>Solanales</taxon>
        <taxon>Convolvulaceae</taxon>
        <taxon>Cuscuteae</taxon>
        <taxon>Cuscuta</taxon>
        <taxon>Cuscuta subgen. Grammica</taxon>
        <taxon>Cuscuta sect. Cleistogrammica</taxon>
    </lineage>
</organism>
<protein>
    <submittedName>
        <fullName evidence="7">Uncharacterized protein</fullName>
    </submittedName>
</protein>
<keyword evidence="5" id="KW-1015">Disulfide bond</keyword>
<evidence type="ECO:0000256" key="5">
    <source>
        <dbReference type="ARBA" id="ARBA00023157"/>
    </source>
</evidence>
<dbReference type="GO" id="GO:0050832">
    <property type="term" value="P:defense response to fungus"/>
    <property type="evidence" value="ECO:0007669"/>
    <property type="project" value="UniProtKB-KW"/>
</dbReference>
<evidence type="ECO:0000313" key="8">
    <source>
        <dbReference type="Proteomes" id="UP000595140"/>
    </source>
</evidence>
<feature type="transmembrane region" description="Helical" evidence="6">
    <location>
        <begin position="12"/>
        <end position="33"/>
    </location>
</feature>
<evidence type="ECO:0000256" key="6">
    <source>
        <dbReference type="SAM" id="Phobius"/>
    </source>
</evidence>
<dbReference type="AlphaFoldDB" id="A0A484N3P8"/>
<accession>A0A484N3P8</accession>
<keyword evidence="6" id="KW-0812">Transmembrane</keyword>
<gene>
    <name evidence="7" type="ORF">CCAM_LOCUS36664</name>
</gene>
<keyword evidence="6" id="KW-1133">Transmembrane helix</keyword>
<dbReference type="Proteomes" id="UP000595140">
    <property type="component" value="Unassembled WGS sequence"/>
</dbReference>
<dbReference type="GO" id="GO:0031640">
    <property type="term" value="P:killing of cells of another organism"/>
    <property type="evidence" value="ECO:0007669"/>
    <property type="project" value="UniProtKB-KW"/>
</dbReference>
<dbReference type="EMBL" id="OOIL02005488">
    <property type="protein sequence ID" value="VFQ94888.1"/>
    <property type="molecule type" value="Genomic_DNA"/>
</dbReference>
<evidence type="ECO:0000313" key="7">
    <source>
        <dbReference type="EMBL" id="VFQ94888.1"/>
    </source>
</evidence>
<proteinExistence type="inferred from homology"/>
<keyword evidence="3" id="KW-0295">Fungicide</keyword>
<keyword evidence="2" id="KW-0929">Antimicrobial</keyword>
<sequence length="85" mass="9347">MGGFVRSFCPKGFILTISLCSFFALILAIDHIYQQPDPEYCFPGTHPKCHTDQECVIICQKIGKATGVCTPTPPDLIEVCCCSFT</sequence>
<evidence type="ECO:0000256" key="3">
    <source>
        <dbReference type="ARBA" id="ARBA00022577"/>
    </source>
</evidence>
<evidence type="ECO:0000256" key="2">
    <source>
        <dbReference type="ARBA" id="ARBA00022529"/>
    </source>
</evidence>
<keyword evidence="4" id="KW-0611">Plant defense</keyword>
<keyword evidence="8" id="KW-1185">Reference proteome</keyword>
<dbReference type="InterPro" id="IPR010851">
    <property type="entry name" value="DEFL"/>
</dbReference>